<evidence type="ECO:0000256" key="1">
    <source>
        <dbReference type="SAM" id="MobiDB-lite"/>
    </source>
</evidence>
<proteinExistence type="predicted"/>
<dbReference type="AlphaFoldDB" id="A0A135V4A9"/>
<feature type="compositionally biased region" description="Basic and acidic residues" evidence="1">
    <location>
        <begin position="308"/>
        <end position="323"/>
    </location>
</feature>
<dbReference type="Proteomes" id="UP000070121">
    <property type="component" value="Unassembled WGS sequence"/>
</dbReference>
<organism evidence="2 3">
    <name type="scientific">Colletotrichum salicis</name>
    <dbReference type="NCBI Taxonomy" id="1209931"/>
    <lineage>
        <taxon>Eukaryota</taxon>
        <taxon>Fungi</taxon>
        <taxon>Dikarya</taxon>
        <taxon>Ascomycota</taxon>
        <taxon>Pezizomycotina</taxon>
        <taxon>Sordariomycetes</taxon>
        <taxon>Hypocreomycetidae</taxon>
        <taxon>Glomerellales</taxon>
        <taxon>Glomerellaceae</taxon>
        <taxon>Colletotrichum</taxon>
        <taxon>Colletotrichum acutatum species complex</taxon>
    </lineage>
</organism>
<feature type="region of interest" description="Disordered" evidence="1">
    <location>
        <begin position="291"/>
        <end position="359"/>
    </location>
</feature>
<evidence type="ECO:0000313" key="3">
    <source>
        <dbReference type="Proteomes" id="UP000070121"/>
    </source>
</evidence>
<gene>
    <name evidence="2" type="ORF">CSAL01_02572</name>
</gene>
<feature type="compositionally biased region" description="Basic and acidic residues" evidence="1">
    <location>
        <begin position="331"/>
        <end position="340"/>
    </location>
</feature>
<sequence>MKSPSLFCAAFNPFEAPNDTAGNLQGTGFRPTMMGSSWAHINDGWNAAELLFEKHHVFLEIFWISSTYLRFLVPSWRKVSTPTHAKYTRLPWIPLMIHVILGTIELARYYYPLVVTGEPPVPNLIDFVLGLAFSAGSFHLAAYVREGNIPFIRTTFQATALQRALASTLGYVHGDAQWHRASVKLLNNFTWVRWLLASGKHFQGFRTYGDTFTASVVMAHPLSLWEGDYPAGIPLYAAIVLTLLAVDKWASRKLDGNHKRAATAGTNVDSVNLRGADGSPHLAMQVTDPIPSAAASGHTPALGKARREKGERSRSARRIRSECRQPPGSGRRREEHEGRPETYMLPRFQPLSTQENDEI</sequence>
<dbReference type="OrthoDB" id="5193943at2759"/>
<dbReference type="EMBL" id="JFFI01000474">
    <property type="protein sequence ID" value="KXH67450.1"/>
    <property type="molecule type" value="Genomic_DNA"/>
</dbReference>
<comment type="caution">
    <text evidence="2">The sequence shown here is derived from an EMBL/GenBank/DDBJ whole genome shotgun (WGS) entry which is preliminary data.</text>
</comment>
<name>A0A135V4A9_9PEZI</name>
<reference evidence="2 3" key="1">
    <citation type="submission" date="2014-02" db="EMBL/GenBank/DDBJ databases">
        <title>The genome sequence of Colletotrichum salicis CBS 607.94.</title>
        <authorList>
            <person name="Baroncelli R."/>
            <person name="Thon M.R."/>
        </authorList>
    </citation>
    <scope>NUCLEOTIDE SEQUENCE [LARGE SCALE GENOMIC DNA]</scope>
    <source>
        <strain evidence="2 3">CBS 607.94</strain>
    </source>
</reference>
<protein>
    <submittedName>
        <fullName evidence="2">Uncharacterized protein</fullName>
    </submittedName>
</protein>
<keyword evidence="3" id="KW-1185">Reference proteome</keyword>
<accession>A0A135V4A9</accession>
<evidence type="ECO:0000313" key="2">
    <source>
        <dbReference type="EMBL" id="KXH67450.1"/>
    </source>
</evidence>
<feature type="compositionally biased region" description="Polar residues" evidence="1">
    <location>
        <begin position="350"/>
        <end position="359"/>
    </location>
</feature>